<dbReference type="STRING" id="1217970.SAMN05444002_2967"/>
<dbReference type="OrthoDB" id="9810038at2"/>
<name>A0A1N6H0K4_9RHOB</name>
<feature type="signal peptide" evidence="1">
    <location>
        <begin position="1"/>
        <end position="22"/>
    </location>
</feature>
<sequence length="112" mass="11666">MTHRLAFAALTATLALSTPLAAQSLTGSYTAQGRNPDGSAYTGTVEIVENGGAVSITWTVGNSYAGAGTIDGKLITVQWGSDHPLYYVITPSGELHGTWGNGTALERLIPMR</sequence>
<feature type="chain" id="PRO_5012929772" description="Fibronectin-binding protein" evidence="1">
    <location>
        <begin position="23"/>
        <end position="112"/>
    </location>
</feature>
<evidence type="ECO:0000313" key="2">
    <source>
        <dbReference type="EMBL" id="SIO13323.1"/>
    </source>
</evidence>
<evidence type="ECO:0000313" key="3">
    <source>
        <dbReference type="Proteomes" id="UP000184932"/>
    </source>
</evidence>
<accession>A0A1N6H0K4</accession>
<gene>
    <name evidence="2" type="ORF">SAMN05444002_2967</name>
</gene>
<dbReference type="RefSeq" id="WP_074256922.1">
    <property type="nucleotide sequence ID" value="NZ_FSRL01000001.1"/>
</dbReference>
<reference evidence="3" key="1">
    <citation type="submission" date="2016-11" db="EMBL/GenBank/DDBJ databases">
        <authorList>
            <person name="Varghese N."/>
            <person name="Submissions S."/>
        </authorList>
    </citation>
    <scope>NUCLEOTIDE SEQUENCE [LARGE SCALE GENOMIC DNA]</scope>
    <source>
        <strain evidence="3">DSM 29440</strain>
    </source>
</reference>
<keyword evidence="1" id="KW-0732">Signal</keyword>
<protein>
    <recommendedName>
        <fullName evidence="4">Fibronectin-binding protein</fullName>
    </recommendedName>
</protein>
<dbReference type="EMBL" id="FSRL01000001">
    <property type="protein sequence ID" value="SIO13323.1"/>
    <property type="molecule type" value="Genomic_DNA"/>
</dbReference>
<proteinExistence type="predicted"/>
<evidence type="ECO:0000256" key="1">
    <source>
        <dbReference type="SAM" id="SignalP"/>
    </source>
</evidence>
<evidence type="ECO:0008006" key="4">
    <source>
        <dbReference type="Google" id="ProtNLM"/>
    </source>
</evidence>
<dbReference type="AlphaFoldDB" id="A0A1N6H0K4"/>
<keyword evidence="3" id="KW-1185">Reference proteome</keyword>
<organism evidence="2 3">
    <name type="scientific">Vannielia litorea</name>
    <dbReference type="NCBI Taxonomy" id="1217970"/>
    <lineage>
        <taxon>Bacteria</taxon>
        <taxon>Pseudomonadati</taxon>
        <taxon>Pseudomonadota</taxon>
        <taxon>Alphaproteobacteria</taxon>
        <taxon>Rhodobacterales</taxon>
        <taxon>Paracoccaceae</taxon>
        <taxon>Vannielia</taxon>
    </lineage>
</organism>
<dbReference type="Proteomes" id="UP000184932">
    <property type="component" value="Unassembled WGS sequence"/>
</dbReference>